<keyword evidence="3" id="KW-1185">Reference proteome</keyword>
<keyword evidence="1" id="KW-0472">Membrane</keyword>
<dbReference type="EMBL" id="JAHLPM010000033">
    <property type="protein sequence ID" value="MBU5440330.1"/>
    <property type="molecule type" value="Genomic_DNA"/>
</dbReference>
<feature type="transmembrane region" description="Helical" evidence="1">
    <location>
        <begin position="106"/>
        <end position="129"/>
    </location>
</feature>
<organism evidence="2 3">
    <name type="scientific">Tissierella simiarum</name>
    <dbReference type="NCBI Taxonomy" id="2841534"/>
    <lineage>
        <taxon>Bacteria</taxon>
        <taxon>Bacillati</taxon>
        <taxon>Bacillota</taxon>
        <taxon>Tissierellia</taxon>
        <taxon>Tissierellales</taxon>
        <taxon>Tissierellaceae</taxon>
        <taxon>Tissierella</taxon>
    </lineage>
</organism>
<evidence type="ECO:0000256" key="1">
    <source>
        <dbReference type="SAM" id="Phobius"/>
    </source>
</evidence>
<comment type="caution">
    <text evidence="2">The sequence shown here is derived from an EMBL/GenBank/DDBJ whole genome shotgun (WGS) entry which is preliminary data.</text>
</comment>
<feature type="transmembrane region" description="Helical" evidence="1">
    <location>
        <begin position="135"/>
        <end position="160"/>
    </location>
</feature>
<feature type="transmembrane region" description="Helical" evidence="1">
    <location>
        <begin position="75"/>
        <end position="94"/>
    </location>
</feature>
<dbReference type="Proteomes" id="UP000749471">
    <property type="component" value="Unassembled WGS sequence"/>
</dbReference>
<dbReference type="RefSeq" id="WP_216522515.1">
    <property type="nucleotide sequence ID" value="NZ_JAHLPM010000033.1"/>
</dbReference>
<feature type="transmembrane region" description="Helical" evidence="1">
    <location>
        <begin position="26"/>
        <end position="45"/>
    </location>
</feature>
<sequence>MDRAIKKSYTANNIFSEIKSSLIDGYIVFPKVLTLLASMGILGLIVAKYTPFFNWLGALFVPLLKLFQVPNAVEIAPSLPVGVAEMFLPVLLITDKVELLDIGARYVVTTISIVQIIFFSETIVVMMAAKLPVKLSELIICFFERTIIAIPITALFMHILF</sequence>
<accession>A0ABS6EBN3</accession>
<keyword evidence="1" id="KW-1133">Transmembrane helix</keyword>
<keyword evidence="1" id="KW-0812">Transmembrane</keyword>
<reference evidence="2 3" key="1">
    <citation type="submission" date="2021-06" db="EMBL/GenBank/DDBJ databases">
        <authorList>
            <person name="Sun Q."/>
            <person name="Li D."/>
        </authorList>
    </citation>
    <scope>NUCLEOTIDE SEQUENCE [LARGE SCALE GENOMIC DNA]</scope>
    <source>
        <strain evidence="2 3">MSJ-40</strain>
    </source>
</reference>
<name>A0ABS6EBN3_9FIRM</name>
<proteinExistence type="predicted"/>
<protein>
    <submittedName>
        <fullName evidence="2">Uncharacterized protein</fullName>
    </submittedName>
</protein>
<evidence type="ECO:0000313" key="2">
    <source>
        <dbReference type="EMBL" id="MBU5440330.1"/>
    </source>
</evidence>
<evidence type="ECO:0000313" key="3">
    <source>
        <dbReference type="Proteomes" id="UP000749471"/>
    </source>
</evidence>
<gene>
    <name evidence="2" type="ORF">KQI42_20245</name>
</gene>